<keyword evidence="6" id="KW-1185">Reference proteome</keyword>
<evidence type="ECO:0000256" key="1">
    <source>
        <dbReference type="ARBA" id="ARBA00023125"/>
    </source>
</evidence>
<gene>
    <name evidence="5" type="ORF">HJC23_002217</name>
</gene>
<dbReference type="PANTHER" id="PTHR48112">
    <property type="entry name" value="HIGH MOBILITY GROUP PROTEIN DSP1"/>
    <property type="match status" value="1"/>
</dbReference>
<feature type="compositionally biased region" description="Low complexity" evidence="3">
    <location>
        <begin position="311"/>
        <end position="329"/>
    </location>
</feature>
<comment type="caution">
    <text evidence="5">The sequence shown here is derived from an EMBL/GenBank/DDBJ whole genome shotgun (WGS) entry which is preliminary data.</text>
</comment>
<reference evidence="5 6" key="1">
    <citation type="journal article" date="2020" name="G3 (Bethesda)">
        <title>Improved Reference Genome for Cyclotella cryptica CCMP332, a Model for Cell Wall Morphogenesis, Salinity Adaptation, and Lipid Production in Diatoms (Bacillariophyta).</title>
        <authorList>
            <person name="Roberts W.R."/>
            <person name="Downey K.M."/>
            <person name="Ruck E.C."/>
            <person name="Traller J.C."/>
            <person name="Alverson A.J."/>
        </authorList>
    </citation>
    <scope>NUCLEOTIDE SEQUENCE [LARGE SCALE GENOMIC DNA]</scope>
    <source>
        <strain evidence="5 6">CCMP332</strain>
    </source>
</reference>
<dbReference type="GO" id="GO:0003677">
    <property type="term" value="F:DNA binding"/>
    <property type="evidence" value="ECO:0007669"/>
    <property type="project" value="UniProtKB-UniRule"/>
</dbReference>
<keyword evidence="2" id="KW-0539">Nucleus</keyword>
<dbReference type="Gene3D" id="1.10.30.10">
    <property type="entry name" value="High mobility group box domain"/>
    <property type="match status" value="1"/>
</dbReference>
<evidence type="ECO:0000259" key="4">
    <source>
        <dbReference type="PROSITE" id="PS50118"/>
    </source>
</evidence>
<evidence type="ECO:0000313" key="6">
    <source>
        <dbReference type="Proteomes" id="UP001516023"/>
    </source>
</evidence>
<dbReference type="InterPro" id="IPR050342">
    <property type="entry name" value="HMGB"/>
</dbReference>
<proteinExistence type="predicted"/>
<dbReference type="GO" id="GO:0005634">
    <property type="term" value="C:nucleus"/>
    <property type="evidence" value="ECO:0007669"/>
    <property type="project" value="UniProtKB-UniRule"/>
</dbReference>
<evidence type="ECO:0000256" key="3">
    <source>
        <dbReference type="SAM" id="MobiDB-lite"/>
    </source>
</evidence>
<dbReference type="Proteomes" id="UP001516023">
    <property type="component" value="Unassembled WGS sequence"/>
</dbReference>
<dbReference type="InterPro" id="IPR036910">
    <property type="entry name" value="HMG_box_dom_sf"/>
</dbReference>
<protein>
    <recommendedName>
        <fullName evidence="4">HMG box domain-containing protein</fullName>
    </recommendedName>
</protein>
<dbReference type="EMBL" id="JABMIG020000285">
    <property type="protein sequence ID" value="KAL3782466.1"/>
    <property type="molecule type" value="Genomic_DNA"/>
</dbReference>
<dbReference type="AlphaFoldDB" id="A0ABD3P515"/>
<dbReference type="SUPFAM" id="SSF47095">
    <property type="entry name" value="HMG-box"/>
    <property type="match status" value="1"/>
</dbReference>
<evidence type="ECO:0000313" key="5">
    <source>
        <dbReference type="EMBL" id="KAL3782466.1"/>
    </source>
</evidence>
<keyword evidence="1 2" id="KW-0238">DNA-binding</keyword>
<sequence>MYQHHSPPNHALGTRESLKPKRPLTCYGIFSILERNYIWQHDHKAVPPNVSTNAFGDPYAATRPARYRGIVLPSNWFVVGMNRKKRSEYKHQSKVSFQELSKTIAQRWRSADMETKMYCELIAANELERYRRDMAAYEETNTEEGDKAKATKTCNPCEAPLKECKCDSVEDHSVNTLNRYDVYDQCMNGIMDVEFCRECTPGANNSVIESQHGQLSDYLPDDRKEALELVGYNYGNILSGEELERAFDDDDDDDDDVCTKHDITYFRSVNESASSSRAHSDFSGQHYQPKDAHESDLASLSYPERQKAPEMSTASSLSSASRNMSSDMPSMFGAFQQWYTENRS</sequence>
<feature type="domain" description="HMG box" evidence="4">
    <location>
        <begin position="20"/>
        <end position="138"/>
    </location>
</feature>
<organism evidence="5 6">
    <name type="scientific">Cyclotella cryptica</name>
    <dbReference type="NCBI Taxonomy" id="29204"/>
    <lineage>
        <taxon>Eukaryota</taxon>
        <taxon>Sar</taxon>
        <taxon>Stramenopiles</taxon>
        <taxon>Ochrophyta</taxon>
        <taxon>Bacillariophyta</taxon>
        <taxon>Coscinodiscophyceae</taxon>
        <taxon>Thalassiosirophycidae</taxon>
        <taxon>Stephanodiscales</taxon>
        <taxon>Stephanodiscaceae</taxon>
        <taxon>Cyclotella</taxon>
    </lineage>
</organism>
<dbReference type="InterPro" id="IPR009071">
    <property type="entry name" value="HMG_box_dom"/>
</dbReference>
<feature type="DNA-binding region" description="HMG box" evidence="2">
    <location>
        <begin position="20"/>
        <end position="138"/>
    </location>
</feature>
<evidence type="ECO:0000256" key="2">
    <source>
        <dbReference type="PROSITE-ProRule" id="PRU00267"/>
    </source>
</evidence>
<accession>A0ABD3P515</accession>
<feature type="region of interest" description="Disordered" evidence="3">
    <location>
        <begin position="276"/>
        <end position="329"/>
    </location>
</feature>
<dbReference type="PANTHER" id="PTHR48112:SF15">
    <property type="entry name" value="HMG BOX DOMAIN-CONTAINING PROTEIN"/>
    <property type="match status" value="1"/>
</dbReference>
<dbReference type="PROSITE" id="PS50118">
    <property type="entry name" value="HMG_BOX_2"/>
    <property type="match status" value="1"/>
</dbReference>
<name>A0ABD3P515_9STRA</name>